<dbReference type="GO" id="GO:0009277">
    <property type="term" value="C:fungal-type cell wall"/>
    <property type="evidence" value="ECO:0007669"/>
    <property type="project" value="UniProtKB-ARBA"/>
</dbReference>
<keyword evidence="11" id="KW-1185">Reference proteome</keyword>
<comment type="subcellular location">
    <subcellularLocation>
        <location evidence="1">Secreted</location>
        <location evidence="1">Cell wall</location>
    </subcellularLocation>
</comment>
<dbReference type="EMBL" id="BN001307">
    <property type="protein sequence ID" value="CBF87086.1"/>
    <property type="molecule type" value="Genomic_DNA"/>
</dbReference>
<evidence type="ECO:0000256" key="2">
    <source>
        <dbReference type="ARBA" id="ARBA00022512"/>
    </source>
</evidence>
<dbReference type="Pfam" id="PF12296">
    <property type="entry name" value="HsbA"/>
    <property type="match status" value="1"/>
</dbReference>
<dbReference type="KEGG" id="ani:ANIA_10326"/>
<organism evidence="10 11">
    <name type="scientific">Emericella nidulans (strain FGSC A4 / ATCC 38163 / CBS 112.46 / NRRL 194 / M139)</name>
    <name type="common">Aspergillus nidulans</name>
    <dbReference type="NCBI Taxonomy" id="227321"/>
    <lineage>
        <taxon>Eukaryota</taxon>
        <taxon>Fungi</taxon>
        <taxon>Dikarya</taxon>
        <taxon>Ascomycota</taxon>
        <taxon>Pezizomycotina</taxon>
        <taxon>Eurotiomycetes</taxon>
        <taxon>Eurotiomycetidae</taxon>
        <taxon>Eurotiales</taxon>
        <taxon>Aspergillaceae</taxon>
        <taxon>Aspergillus</taxon>
        <taxon>Aspergillus subgen. Nidulantes</taxon>
    </lineage>
</organism>
<dbReference type="InParanoid" id="C8VPT8"/>
<reference evidence="11" key="2">
    <citation type="journal article" date="2009" name="Fungal Genet. Biol.">
        <title>The 2008 update of the Aspergillus nidulans genome annotation: a community effort.</title>
        <authorList>
            <person name="Wortman J.R."/>
            <person name="Gilsenan J.M."/>
            <person name="Joardar V."/>
            <person name="Deegan J."/>
            <person name="Clutterbuck J."/>
            <person name="Andersen M.R."/>
            <person name="Archer D."/>
            <person name="Bencina M."/>
            <person name="Braus G."/>
            <person name="Coutinho P."/>
            <person name="von Dohren H."/>
            <person name="Doonan J."/>
            <person name="Driessen A.J."/>
            <person name="Durek P."/>
            <person name="Espeso E."/>
            <person name="Fekete E."/>
            <person name="Flipphi M."/>
            <person name="Estrada C.G."/>
            <person name="Geysens S."/>
            <person name="Goldman G."/>
            <person name="de Groot P.W."/>
            <person name="Hansen K."/>
            <person name="Harris S.D."/>
            <person name="Heinekamp T."/>
            <person name="Helmstaedt K."/>
            <person name="Henrissat B."/>
            <person name="Hofmann G."/>
            <person name="Homan T."/>
            <person name="Horio T."/>
            <person name="Horiuchi H."/>
            <person name="James S."/>
            <person name="Jones M."/>
            <person name="Karaffa L."/>
            <person name="Karanyi Z."/>
            <person name="Kato M."/>
            <person name="Keller N."/>
            <person name="Kelly D.E."/>
            <person name="Kiel J.A."/>
            <person name="Kim J.M."/>
            <person name="van der Klei I.J."/>
            <person name="Klis F.M."/>
            <person name="Kovalchuk A."/>
            <person name="Krasevec N."/>
            <person name="Kubicek C.P."/>
            <person name="Liu B."/>
            <person name="Maccabe A."/>
            <person name="Meyer V."/>
            <person name="Mirabito P."/>
            <person name="Miskei M."/>
            <person name="Mos M."/>
            <person name="Mullins J."/>
            <person name="Nelson D.R."/>
            <person name="Nielsen J."/>
            <person name="Oakley B.R."/>
            <person name="Osmani S.A."/>
            <person name="Pakula T."/>
            <person name="Paszewski A."/>
            <person name="Paulsen I."/>
            <person name="Pilsyk S."/>
            <person name="Pocsi I."/>
            <person name="Punt P.J."/>
            <person name="Ram A.F."/>
            <person name="Ren Q."/>
            <person name="Robellet X."/>
            <person name="Robson G."/>
            <person name="Seiboth B."/>
            <person name="van Solingen P."/>
            <person name="Specht T."/>
            <person name="Sun J."/>
            <person name="Taheri-Talesh N."/>
            <person name="Takeshita N."/>
            <person name="Ussery D."/>
            <person name="vanKuyk P.A."/>
            <person name="Visser H."/>
            <person name="van de Vondervoort P.J."/>
            <person name="de Vries R.P."/>
            <person name="Walton J."/>
            <person name="Xiang X."/>
            <person name="Xiong Y."/>
            <person name="Zeng A.P."/>
            <person name="Brandt B.W."/>
            <person name="Cornell M.J."/>
            <person name="van den Hondel C.A."/>
            <person name="Visser J."/>
            <person name="Oliver S.G."/>
            <person name="Turner G."/>
        </authorList>
    </citation>
    <scope>GENOME REANNOTATION</scope>
    <source>
        <strain evidence="11">FGSC A4 / ATCC 38163 / CBS 112.46 / NRRL 194 / M139</strain>
    </source>
</reference>
<gene>
    <name evidence="10" type="ORF">ANIA_10326</name>
</gene>
<protein>
    <recommendedName>
        <fullName evidence="8">Cell wall mannoprotein 1</fullName>
    </recommendedName>
</protein>
<dbReference type="OMA" id="EVVAYYT"/>
<dbReference type="GO" id="GO:0005576">
    <property type="term" value="C:extracellular region"/>
    <property type="evidence" value="ECO:0000314"/>
    <property type="project" value="AspGD"/>
</dbReference>
<evidence type="ECO:0000313" key="10">
    <source>
        <dbReference type="EMBL" id="CBF87086.1"/>
    </source>
</evidence>
<dbReference type="OrthoDB" id="2422134at2759"/>
<comment type="function">
    <text evidence="6">Constitutive protein of the cell wall. Antigen target of host humoral immune response.</text>
</comment>
<feature type="chain" id="PRO_5002991650" description="Cell wall mannoprotein 1" evidence="9">
    <location>
        <begin position="19"/>
        <end position="178"/>
    </location>
</feature>
<evidence type="ECO:0000256" key="4">
    <source>
        <dbReference type="ARBA" id="ARBA00022729"/>
    </source>
</evidence>
<dbReference type="AlphaFoldDB" id="C8VPT8"/>
<dbReference type="VEuPathDB" id="FungiDB:AN10326"/>
<dbReference type="GO" id="GO:0008289">
    <property type="term" value="F:lipid binding"/>
    <property type="evidence" value="ECO:0007669"/>
    <property type="project" value="UniProtKB-KW"/>
</dbReference>
<keyword evidence="3" id="KW-0964">Secreted</keyword>
<dbReference type="Proteomes" id="UP000000560">
    <property type="component" value="Chromosome VII"/>
</dbReference>
<dbReference type="InterPro" id="IPR021054">
    <property type="entry name" value="Cell_wall_mannoprotein_1"/>
</dbReference>
<proteinExistence type="inferred from homology"/>
<name>C8VPT8_EMENI</name>
<keyword evidence="5" id="KW-0446">Lipid-binding</keyword>
<accession>C8VPT8</accession>
<dbReference type="SMR" id="C8VPT8"/>
<dbReference type="PANTHER" id="PTHR38123:SF6">
    <property type="entry name" value="CELL WALL SERINE-THREONINE-RICH GALACTOMANNOPROTEIN MP1 (AFU_ORTHOLOGUE AFUA_4G03240)"/>
    <property type="match status" value="1"/>
</dbReference>
<evidence type="ECO:0000256" key="6">
    <source>
        <dbReference type="ARBA" id="ARBA00056563"/>
    </source>
</evidence>
<reference evidence="11" key="1">
    <citation type="journal article" date="2005" name="Nature">
        <title>Sequencing of Aspergillus nidulans and comparative analysis with A. fumigatus and A. oryzae.</title>
        <authorList>
            <person name="Galagan J.E."/>
            <person name="Calvo S.E."/>
            <person name="Cuomo C."/>
            <person name="Ma L.J."/>
            <person name="Wortman J.R."/>
            <person name="Batzoglou S."/>
            <person name="Lee S.I."/>
            <person name="Basturkmen M."/>
            <person name="Spevak C.C."/>
            <person name="Clutterbuck J."/>
            <person name="Kapitonov V."/>
            <person name="Jurka J."/>
            <person name="Scazzocchio C."/>
            <person name="Farman M."/>
            <person name="Butler J."/>
            <person name="Purcell S."/>
            <person name="Harris S."/>
            <person name="Braus G.H."/>
            <person name="Draht O."/>
            <person name="Busch S."/>
            <person name="D'Enfert C."/>
            <person name="Bouchier C."/>
            <person name="Goldman G.H."/>
            <person name="Bell-Pedersen D."/>
            <person name="Griffiths-Jones S."/>
            <person name="Doonan J.H."/>
            <person name="Yu J."/>
            <person name="Vienken K."/>
            <person name="Pain A."/>
            <person name="Freitag M."/>
            <person name="Selker E.U."/>
            <person name="Archer D.B."/>
            <person name="Penalva M.A."/>
            <person name="Oakley B.R."/>
            <person name="Momany M."/>
            <person name="Tanaka T."/>
            <person name="Kumagai T."/>
            <person name="Asai K."/>
            <person name="Machida M."/>
            <person name="Nierman W.C."/>
            <person name="Denning D.W."/>
            <person name="Caddick M."/>
            <person name="Hynes M."/>
            <person name="Paoletti M."/>
            <person name="Fischer R."/>
            <person name="Miller B."/>
            <person name="Dyer P."/>
            <person name="Sachs M.S."/>
            <person name="Osmani S.A."/>
            <person name="Birren B.W."/>
        </authorList>
    </citation>
    <scope>NUCLEOTIDE SEQUENCE [LARGE SCALE GENOMIC DNA]</scope>
    <source>
        <strain evidence="11">FGSC A4 / ATCC 38163 / CBS 112.46 / NRRL 194 / M139</strain>
    </source>
</reference>
<feature type="signal peptide" evidence="9">
    <location>
        <begin position="1"/>
        <end position="18"/>
    </location>
</feature>
<dbReference type="RefSeq" id="XP_050468924.1">
    <property type="nucleotide sequence ID" value="XM_050613082.1"/>
</dbReference>
<evidence type="ECO:0000256" key="5">
    <source>
        <dbReference type="ARBA" id="ARBA00023121"/>
    </source>
</evidence>
<dbReference type="Gene3D" id="1.20.1280.140">
    <property type="match status" value="1"/>
</dbReference>
<evidence type="ECO:0000256" key="7">
    <source>
        <dbReference type="ARBA" id="ARBA00060953"/>
    </source>
</evidence>
<keyword evidence="2" id="KW-0134">Cell wall</keyword>
<evidence type="ECO:0000256" key="1">
    <source>
        <dbReference type="ARBA" id="ARBA00004191"/>
    </source>
</evidence>
<sequence>MKFTTGFFTLALAYSAFAEPIPKAKRALSDYTGVFDAIGAQVATVSSTVASYVAGSTSGSAVQDASTELVTIINDGAASVAGFDSLTSLEALQLVAPIQDLTGDISDLIDAVIAAEPNFVADGLDGDVLTSLQDQKAAAEGLRDAITPKVPAALEDIANELSEGIVAEIDRGIAAYSD</sequence>
<evidence type="ECO:0000256" key="3">
    <source>
        <dbReference type="ARBA" id="ARBA00022525"/>
    </source>
</evidence>
<evidence type="ECO:0000256" key="9">
    <source>
        <dbReference type="SAM" id="SignalP"/>
    </source>
</evidence>
<dbReference type="FunFam" id="1.20.1280.140:FF:000001">
    <property type="entry name" value="Cell wall serine-threonine-rich galactomannoprotein Mp1"/>
    <property type="match status" value="1"/>
</dbReference>
<keyword evidence="4 9" id="KW-0732">Signal</keyword>
<dbReference type="PANTHER" id="PTHR38123">
    <property type="entry name" value="CELL WALL SERINE-THREONINE-RICH GALACTOMANNOPROTEIN MP1 (AFU_ORTHOLOGUE AFUA_4G03240)"/>
    <property type="match status" value="1"/>
</dbReference>
<dbReference type="HOGENOM" id="CLU_1510588_0_0_1"/>
<evidence type="ECO:0000313" key="11">
    <source>
        <dbReference type="Proteomes" id="UP000000560"/>
    </source>
</evidence>
<dbReference type="GeneID" id="74896339"/>
<comment type="similarity">
    <text evidence="7">Belongs to the cell wall mannoprotein 1 family.</text>
</comment>
<evidence type="ECO:0000256" key="8">
    <source>
        <dbReference type="ARBA" id="ARBA00071527"/>
    </source>
</evidence>